<dbReference type="InterPro" id="IPR012349">
    <property type="entry name" value="Split_barrel_FMN-bd"/>
</dbReference>
<organism evidence="1">
    <name type="scientific">freshwater metagenome</name>
    <dbReference type="NCBI Taxonomy" id="449393"/>
    <lineage>
        <taxon>unclassified sequences</taxon>
        <taxon>metagenomes</taxon>
        <taxon>ecological metagenomes</taxon>
    </lineage>
</organism>
<dbReference type="InterPro" id="IPR007396">
    <property type="entry name" value="TR_PAI2-type"/>
</dbReference>
<dbReference type="Pfam" id="PF04299">
    <property type="entry name" value="FMN_bind_2"/>
    <property type="match status" value="1"/>
</dbReference>
<dbReference type="AlphaFoldDB" id="A0A6J6PW52"/>
<accession>A0A6J6PW52</accession>
<name>A0A6J6PW52_9ZZZZ</name>
<dbReference type="PIRSF" id="PIRSF010372">
    <property type="entry name" value="PaiB"/>
    <property type="match status" value="1"/>
</dbReference>
<sequence length="210" mass="23266">MYTPAHFAVDDETTRAFLSQIEAADLVTPTADGLVATFLPLLFDPTRGARGSLLGHVARKNDHWRAEPTTESLVIAYGPDAYVSPGWYATKKEHGRVVPTWNYTTAHIYGRLHIHDDPAWVDDIVRRLTTRHEAHREHAWSVDDAPADFHAGQLRAIVGVELVITRVEAKFKLSQNRPAADIDGVIAGLTAEGDPASAALVERYRRSEQP</sequence>
<dbReference type="SUPFAM" id="SSF50475">
    <property type="entry name" value="FMN-binding split barrel"/>
    <property type="match status" value="1"/>
</dbReference>
<dbReference type="Gene3D" id="2.30.110.10">
    <property type="entry name" value="Electron Transport, Fmn-binding Protein, Chain A"/>
    <property type="match status" value="1"/>
</dbReference>
<reference evidence="1" key="1">
    <citation type="submission" date="2020-05" db="EMBL/GenBank/DDBJ databases">
        <authorList>
            <person name="Chiriac C."/>
            <person name="Salcher M."/>
            <person name="Ghai R."/>
            <person name="Kavagutti S V."/>
        </authorList>
    </citation>
    <scope>NUCLEOTIDE SEQUENCE</scope>
</reference>
<dbReference type="PANTHER" id="PTHR35802:SF1">
    <property type="entry name" value="PROTEASE SYNTHASE AND SPORULATION PROTEIN PAI 2"/>
    <property type="match status" value="1"/>
</dbReference>
<dbReference type="EMBL" id="CAEZXP010000004">
    <property type="protein sequence ID" value="CAB4700728.1"/>
    <property type="molecule type" value="Genomic_DNA"/>
</dbReference>
<gene>
    <name evidence="1" type="ORF">UFOPK2399_01333</name>
</gene>
<protein>
    <submittedName>
        <fullName evidence="1">Unannotated protein</fullName>
    </submittedName>
</protein>
<dbReference type="PANTHER" id="PTHR35802">
    <property type="entry name" value="PROTEASE SYNTHASE AND SPORULATION PROTEIN PAI 2"/>
    <property type="match status" value="1"/>
</dbReference>
<proteinExistence type="predicted"/>
<evidence type="ECO:0000313" key="1">
    <source>
        <dbReference type="EMBL" id="CAB4700728.1"/>
    </source>
</evidence>